<keyword evidence="1" id="KW-0805">Transcription regulation</keyword>
<dbReference type="PROSITE" id="PS51037">
    <property type="entry name" value="YEATS"/>
    <property type="match status" value="1"/>
</dbReference>
<dbReference type="GO" id="GO:0005634">
    <property type="term" value="C:nucleus"/>
    <property type="evidence" value="ECO:0007669"/>
    <property type="project" value="UniProtKB-SubCell"/>
</dbReference>
<organism evidence="7">
    <name type="scientific">Phaeocystis antarctica</name>
    <dbReference type="NCBI Taxonomy" id="33657"/>
    <lineage>
        <taxon>Eukaryota</taxon>
        <taxon>Haptista</taxon>
        <taxon>Haptophyta</taxon>
        <taxon>Prymnesiophyceae</taxon>
        <taxon>Phaeocystales</taxon>
        <taxon>Phaeocystaceae</taxon>
        <taxon>Phaeocystis</taxon>
    </lineage>
</organism>
<comment type="subcellular location">
    <subcellularLocation>
        <location evidence="4">Nucleus</location>
    </subcellularLocation>
</comment>
<name>A0A7S0EFS6_9EUKA</name>
<proteinExistence type="predicted"/>
<dbReference type="EMBL" id="HBEP01013165">
    <property type="protein sequence ID" value="CAD8482202.1"/>
    <property type="molecule type" value="Transcribed_RNA"/>
</dbReference>
<evidence type="ECO:0000313" key="7">
    <source>
        <dbReference type="EMBL" id="CAD8482202.1"/>
    </source>
</evidence>
<evidence type="ECO:0000259" key="6">
    <source>
        <dbReference type="PROSITE" id="PS51037"/>
    </source>
</evidence>
<feature type="region of interest" description="Disordered" evidence="5">
    <location>
        <begin position="193"/>
        <end position="213"/>
    </location>
</feature>
<keyword evidence="2" id="KW-0804">Transcription</keyword>
<gene>
    <name evidence="7" type="ORF">PANT1444_LOCUS7441</name>
</gene>
<dbReference type="CDD" id="cd16910">
    <property type="entry name" value="YEATS_TFIID14_like"/>
    <property type="match status" value="1"/>
</dbReference>
<keyword evidence="3 4" id="KW-0539">Nucleus</keyword>
<dbReference type="PANTHER" id="PTHR47573:SF1">
    <property type="entry name" value="PROTEIN AF-9 HOMOLOG"/>
    <property type="match status" value="1"/>
</dbReference>
<dbReference type="Gene3D" id="2.60.40.1970">
    <property type="entry name" value="YEATS domain"/>
    <property type="match status" value="1"/>
</dbReference>
<dbReference type="AlphaFoldDB" id="A0A7S0EFS6"/>
<protein>
    <recommendedName>
        <fullName evidence="6">YEATS domain-containing protein</fullName>
    </recommendedName>
</protein>
<evidence type="ECO:0000256" key="2">
    <source>
        <dbReference type="ARBA" id="ARBA00023163"/>
    </source>
</evidence>
<dbReference type="InterPro" id="IPR038704">
    <property type="entry name" value="YEAST_sf"/>
</dbReference>
<dbReference type="GO" id="GO:0006355">
    <property type="term" value="P:regulation of DNA-templated transcription"/>
    <property type="evidence" value="ECO:0007669"/>
    <property type="project" value="InterPro"/>
</dbReference>
<evidence type="ECO:0000256" key="3">
    <source>
        <dbReference type="ARBA" id="ARBA00023242"/>
    </source>
</evidence>
<dbReference type="PANTHER" id="PTHR47573">
    <property type="entry name" value="PROTEIN AF-9 HOMOLOG"/>
    <property type="match status" value="1"/>
</dbReference>
<dbReference type="InterPro" id="IPR055129">
    <property type="entry name" value="YEATS_dom"/>
</dbReference>
<feature type="domain" description="YEATS" evidence="6">
    <location>
        <begin position="3"/>
        <end position="148"/>
    </location>
</feature>
<sequence length="213" mass="24491">MEGDDTQKLSKGFVVGTLAFWLGKRAEDNKSHEWTVHVRSANGDEDAGLWIKRVVFQLHPTLQPPTRVIDHPPFEVTESGWGEFEIHMQIYVHDCNEKPIEVSHILKLYPDGDQSQQLNPSKPVVAERYDEIVFNDPSDALRARLEASSIPPSPNGWKSHPNAKWFTVFDMDSEFAQLQQVYQMVTAELQSASKRRTQQEEESKALRNQMQYQ</sequence>
<evidence type="ECO:0000256" key="1">
    <source>
        <dbReference type="ARBA" id="ARBA00023015"/>
    </source>
</evidence>
<dbReference type="InterPro" id="IPR005033">
    <property type="entry name" value="YEATS"/>
</dbReference>
<evidence type="ECO:0000256" key="4">
    <source>
        <dbReference type="PROSITE-ProRule" id="PRU00376"/>
    </source>
</evidence>
<dbReference type="Pfam" id="PF03366">
    <property type="entry name" value="YEATS"/>
    <property type="match status" value="1"/>
</dbReference>
<evidence type="ECO:0000256" key="5">
    <source>
        <dbReference type="SAM" id="MobiDB-lite"/>
    </source>
</evidence>
<accession>A0A7S0EFS6</accession>
<reference evidence="7" key="1">
    <citation type="submission" date="2021-01" db="EMBL/GenBank/DDBJ databases">
        <authorList>
            <person name="Corre E."/>
            <person name="Pelletier E."/>
            <person name="Niang G."/>
            <person name="Scheremetjew M."/>
            <person name="Finn R."/>
            <person name="Kale V."/>
            <person name="Holt S."/>
            <person name="Cochrane G."/>
            <person name="Meng A."/>
            <person name="Brown T."/>
            <person name="Cohen L."/>
        </authorList>
    </citation>
    <scope>NUCLEOTIDE SEQUENCE</scope>
    <source>
        <strain evidence="7">CCMP1374</strain>
    </source>
</reference>